<dbReference type="Gene3D" id="3.10.300.10">
    <property type="entry name" value="Methylpurine-DNA glycosylase (MPG)"/>
    <property type="match status" value="1"/>
</dbReference>
<feature type="region of interest" description="Disordered" evidence="6">
    <location>
        <begin position="157"/>
        <end position="177"/>
    </location>
</feature>
<dbReference type="OrthoDB" id="9794313at2"/>
<organism evidence="7 8">
    <name type="scientific">Bogoriella caseilytica</name>
    <dbReference type="NCBI Taxonomy" id="56055"/>
    <lineage>
        <taxon>Bacteria</taxon>
        <taxon>Bacillati</taxon>
        <taxon>Actinomycetota</taxon>
        <taxon>Actinomycetes</taxon>
        <taxon>Micrococcales</taxon>
        <taxon>Bogoriellaceae</taxon>
        <taxon>Bogoriella</taxon>
    </lineage>
</organism>
<dbReference type="InterPro" id="IPR036995">
    <property type="entry name" value="MPG_sf"/>
</dbReference>
<dbReference type="Proteomes" id="UP000280668">
    <property type="component" value="Unassembled WGS sequence"/>
</dbReference>
<evidence type="ECO:0000256" key="1">
    <source>
        <dbReference type="ARBA" id="ARBA00009232"/>
    </source>
</evidence>
<accession>A0A3N2BG29</accession>
<reference evidence="7 8" key="1">
    <citation type="submission" date="2018-11" db="EMBL/GenBank/DDBJ databases">
        <title>Sequencing the genomes of 1000 actinobacteria strains.</title>
        <authorList>
            <person name="Klenk H.-P."/>
        </authorList>
    </citation>
    <scope>NUCLEOTIDE SEQUENCE [LARGE SCALE GENOMIC DNA]</scope>
    <source>
        <strain evidence="7 8">DSM 11294</strain>
    </source>
</reference>
<dbReference type="Pfam" id="PF02245">
    <property type="entry name" value="Pur_DNA_glyco"/>
    <property type="match status" value="1"/>
</dbReference>
<comment type="caution">
    <text evidence="7">The sequence shown here is derived from an EMBL/GenBank/DDBJ whole genome shotgun (WGS) entry which is preliminary data.</text>
</comment>
<dbReference type="GO" id="GO:0006284">
    <property type="term" value="P:base-excision repair"/>
    <property type="evidence" value="ECO:0007669"/>
    <property type="project" value="InterPro"/>
</dbReference>
<protein>
    <recommendedName>
        <fullName evidence="5">Putative 3-methyladenine DNA glycosylase</fullName>
        <ecNumber evidence="5">3.2.2.-</ecNumber>
    </recommendedName>
</protein>
<keyword evidence="3 5" id="KW-0378">Hydrolase</keyword>
<keyword evidence="2 5" id="KW-0227">DNA damage</keyword>
<gene>
    <name evidence="7" type="ORF">EDD31_2622</name>
</gene>
<evidence type="ECO:0000313" key="7">
    <source>
        <dbReference type="EMBL" id="ROR74221.1"/>
    </source>
</evidence>
<evidence type="ECO:0000256" key="6">
    <source>
        <dbReference type="SAM" id="MobiDB-lite"/>
    </source>
</evidence>
<evidence type="ECO:0000256" key="4">
    <source>
        <dbReference type="ARBA" id="ARBA00023204"/>
    </source>
</evidence>
<dbReference type="PANTHER" id="PTHR10429">
    <property type="entry name" value="DNA-3-METHYLADENINE GLYCOSYLASE"/>
    <property type="match status" value="1"/>
</dbReference>
<dbReference type="GO" id="GO:0003905">
    <property type="term" value="F:alkylbase DNA N-glycosylase activity"/>
    <property type="evidence" value="ECO:0007669"/>
    <property type="project" value="InterPro"/>
</dbReference>
<proteinExistence type="inferred from homology"/>
<dbReference type="GO" id="GO:0003677">
    <property type="term" value="F:DNA binding"/>
    <property type="evidence" value="ECO:0007669"/>
    <property type="project" value="InterPro"/>
</dbReference>
<dbReference type="FunFam" id="3.10.300.10:FF:000001">
    <property type="entry name" value="Putative 3-methyladenine DNA glycosylase"/>
    <property type="match status" value="1"/>
</dbReference>
<dbReference type="EC" id="3.2.2.-" evidence="5"/>
<dbReference type="CDD" id="cd00540">
    <property type="entry name" value="AAG"/>
    <property type="match status" value="1"/>
</dbReference>
<dbReference type="SUPFAM" id="SSF50486">
    <property type="entry name" value="FMT C-terminal domain-like"/>
    <property type="match status" value="1"/>
</dbReference>
<dbReference type="NCBIfam" id="NF002003">
    <property type="entry name" value="PRK00802.1-3"/>
    <property type="match status" value="1"/>
</dbReference>
<evidence type="ECO:0000256" key="2">
    <source>
        <dbReference type="ARBA" id="ARBA00022763"/>
    </source>
</evidence>
<evidence type="ECO:0000313" key="8">
    <source>
        <dbReference type="Proteomes" id="UP000280668"/>
    </source>
</evidence>
<dbReference type="HAMAP" id="MF_00527">
    <property type="entry name" value="3MGH"/>
    <property type="match status" value="1"/>
</dbReference>
<keyword evidence="4 5" id="KW-0234">DNA repair</keyword>
<dbReference type="PANTHER" id="PTHR10429:SF0">
    <property type="entry name" value="DNA-3-METHYLADENINE GLYCOSYLASE"/>
    <property type="match status" value="1"/>
</dbReference>
<evidence type="ECO:0000256" key="5">
    <source>
        <dbReference type="HAMAP-Rule" id="MF_00527"/>
    </source>
</evidence>
<dbReference type="NCBIfam" id="TIGR00567">
    <property type="entry name" value="3mg"/>
    <property type="match status" value="1"/>
</dbReference>
<comment type="similarity">
    <text evidence="1 5">Belongs to the DNA glycosylase MPG family.</text>
</comment>
<dbReference type="InterPro" id="IPR011034">
    <property type="entry name" value="Formyl_transferase-like_C_sf"/>
</dbReference>
<dbReference type="AlphaFoldDB" id="A0A3N2BG29"/>
<dbReference type="InterPro" id="IPR003180">
    <property type="entry name" value="MPG"/>
</dbReference>
<evidence type="ECO:0000256" key="3">
    <source>
        <dbReference type="ARBA" id="ARBA00022801"/>
    </source>
</evidence>
<name>A0A3N2BG29_9MICO</name>
<keyword evidence="8" id="KW-1185">Reference proteome</keyword>
<dbReference type="RefSeq" id="WP_123304536.1">
    <property type="nucleotide sequence ID" value="NZ_RKHK01000001.1"/>
</dbReference>
<dbReference type="EMBL" id="RKHK01000001">
    <property type="protein sequence ID" value="ROR74221.1"/>
    <property type="molecule type" value="Genomic_DNA"/>
</dbReference>
<sequence length="206" mass="21656">MTLAGALAREAVEVAPRLLGALFRVRSEDGEVAVRITETEAYAGAGDPGSHASRGMTPRTATMFGPPGTLYVYFSYGMHWCTNVVCAPDGVASAVLLRGAEVIAGHELARSRRAAARTDRDLARGPARLSQALGLGGSDDALALTAGGRAELELTGRPVPASEIRTGPRVGVSGPGGEGDRFPWRFWLDGEPTVSVYRPAVTRGRR</sequence>